<dbReference type="GO" id="GO:0019346">
    <property type="term" value="P:transsulfuration"/>
    <property type="evidence" value="ECO:0007669"/>
    <property type="project" value="InterPro"/>
</dbReference>
<dbReference type="GO" id="GO:0030170">
    <property type="term" value="F:pyridoxal phosphate binding"/>
    <property type="evidence" value="ECO:0007669"/>
    <property type="project" value="InterPro"/>
</dbReference>
<accession>A0A1F7JB32</accession>
<dbReference type="PANTHER" id="PTHR11808:SF80">
    <property type="entry name" value="CYSTATHIONINE GAMMA-LYASE"/>
    <property type="match status" value="1"/>
</dbReference>
<proteinExistence type="inferred from homology"/>
<dbReference type="STRING" id="1802069.A2970_01290"/>
<dbReference type="GO" id="GO:0016846">
    <property type="term" value="F:carbon-sulfur lyase activity"/>
    <property type="evidence" value="ECO:0007669"/>
    <property type="project" value="TreeGrafter"/>
</dbReference>
<sequence>MKSSTKNIHVGLHQSDPIFGSVVPPIYLTSTYQFPSVREGALRFAGKSKGMVYSRFTNPTVAALEARLAALEGGEMALATSSGMAAITLTFLHFLKTGDSIVAHPVLYGGTCEFLFHMAKRYGINVRSVDFQDPQKVEAAVDRTTKLIYFESPTNPLLEIIDIKKITAVAKKHKVITVFDNTFAPPPLQFPIKMGVDIVIHSLTKYIGGHSDLIGGAIIGSKKLLEPLFAHSYIFFGPTMSPFTAYLALRGLTTLEVRVKKETETAQKIVKYLKNNPKVSKVNYPGFGGVLSFEIKDGYRAGEKLANSVKVITLAVSLGGVESLIEHPASMTHSELTLEERKNSGINDGLIRISVGLEDEDDLIADLKQAFAAI</sequence>
<reference evidence="5 6" key="1">
    <citation type="journal article" date="2016" name="Nat. Commun.">
        <title>Thousands of microbial genomes shed light on interconnected biogeochemical processes in an aquifer system.</title>
        <authorList>
            <person name="Anantharaman K."/>
            <person name="Brown C.T."/>
            <person name="Hug L.A."/>
            <person name="Sharon I."/>
            <person name="Castelle C.J."/>
            <person name="Probst A.J."/>
            <person name="Thomas B.C."/>
            <person name="Singh A."/>
            <person name="Wilkins M.J."/>
            <person name="Karaoz U."/>
            <person name="Brodie E.L."/>
            <person name="Williams K.H."/>
            <person name="Hubbard S.S."/>
            <person name="Banfield J.F."/>
        </authorList>
    </citation>
    <scope>NUCLEOTIDE SEQUENCE [LARGE SCALE GENOMIC DNA]</scope>
</reference>
<evidence type="ECO:0000256" key="3">
    <source>
        <dbReference type="PIRSR" id="PIRSR001434-2"/>
    </source>
</evidence>
<comment type="caution">
    <text evidence="5">The sequence shown here is derived from an EMBL/GenBank/DDBJ whole genome shotgun (WGS) entry which is preliminary data.</text>
</comment>
<feature type="modified residue" description="N6-(pyridoxal phosphate)lysine" evidence="3">
    <location>
        <position position="205"/>
    </location>
</feature>
<protein>
    <recommendedName>
        <fullName evidence="7">Methionine gamma-lyase</fullName>
    </recommendedName>
</protein>
<dbReference type="SUPFAM" id="SSF53383">
    <property type="entry name" value="PLP-dependent transferases"/>
    <property type="match status" value="1"/>
</dbReference>
<dbReference type="PROSITE" id="PS00868">
    <property type="entry name" value="CYS_MET_METAB_PP"/>
    <property type="match status" value="1"/>
</dbReference>
<evidence type="ECO:0000313" key="6">
    <source>
        <dbReference type="Proteomes" id="UP000178857"/>
    </source>
</evidence>
<evidence type="ECO:0000256" key="1">
    <source>
        <dbReference type="ARBA" id="ARBA00001933"/>
    </source>
</evidence>
<organism evidence="5 6">
    <name type="scientific">Candidatus Roizmanbacteria bacterium RIFCSPLOWO2_01_FULL_44_13</name>
    <dbReference type="NCBI Taxonomy" id="1802069"/>
    <lineage>
        <taxon>Bacteria</taxon>
        <taxon>Candidatus Roizmaniibacteriota</taxon>
    </lineage>
</organism>
<evidence type="ECO:0000313" key="5">
    <source>
        <dbReference type="EMBL" id="OGK52826.1"/>
    </source>
</evidence>
<dbReference type="Proteomes" id="UP000178857">
    <property type="component" value="Unassembled WGS sequence"/>
</dbReference>
<dbReference type="InterPro" id="IPR015421">
    <property type="entry name" value="PyrdxlP-dep_Trfase_major"/>
</dbReference>
<dbReference type="CDD" id="cd00614">
    <property type="entry name" value="CGS_like"/>
    <property type="match status" value="1"/>
</dbReference>
<dbReference type="Pfam" id="PF01053">
    <property type="entry name" value="Cys_Met_Meta_PP"/>
    <property type="match status" value="1"/>
</dbReference>
<dbReference type="InterPro" id="IPR015422">
    <property type="entry name" value="PyrdxlP-dep_Trfase_small"/>
</dbReference>
<dbReference type="EMBL" id="MGAT01000014">
    <property type="protein sequence ID" value="OGK52826.1"/>
    <property type="molecule type" value="Genomic_DNA"/>
</dbReference>
<dbReference type="PANTHER" id="PTHR11808">
    <property type="entry name" value="TRANS-SULFURATION ENZYME FAMILY MEMBER"/>
    <property type="match status" value="1"/>
</dbReference>
<evidence type="ECO:0000256" key="2">
    <source>
        <dbReference type="ARBA" id="ARBA00022898"/>
    </source>
</evidence>
<dbReference type="InterPro" id="IPR000277">
    <property type="entry name" value="Cys/Met-Metab_PyrdxlP-dep_enz"/>
</dbReference>
<evidence type="ECO:0008006" key="7">
    <source>
        <dbReference type="Google" id="ProtNLM"/>
    </source>
</evidence>
<dbReference type="Gene3D" id="3.90.1150.10">
    <property type="entry name" value="Aspartate Aminotransferase, domain 1"/>
    <property type="match status" value="2"/>
</dbReference>
<dbReference type="InterPro" id="IPR054542">
    <property type="entry name" value="Cys_met_metab_PP"/>
</dbReference>
<dbReference type="GO" id="GO:0005737">
    <property type="term" value="C:cytoplasm"/>
    <property type="evidence" value="ECO:0007669"/>
    <property type="project" value="TreeGrafter"/>
</dbReference>
<gene>
    <name evidence="5" type="ORF">A2970_01290</name>
</gene>
<dbReference type="AlphaFoldDB" id="A0A1F7JB32"/>
<evidence type="ECO:0000256" key="4">
    <source>
        <dbReference type="RuleBase" id="RU362118"/>
    </source>
</evidence>
<dbReference type="FunFam" id="3.40.640.10:FF:000046">
    <property type="entry name" value="Cystathionine gamma-lyase"/>
    <property type="match status" value="1"/>
</dbReference>
<comment type="cofactor">
    <cofactor evidence="1 4">
        <name>pyridoxal 5'-phosphate</name>
        <dbReference type="ChEBI" id="CHEBI:597326"/>
    </cofactor>
</comment>
<keyword evidence="2 3" id="KW-0663">Pyridoxal phosphate</keyword>
<comment type="similarity">
    <text evidence="4">Belongs to the trans-sulfuration enzymes family.</text>
</comment>
<name>A0A1F7JB32_9BACT</name>
<dbReference type="InterPro" id="IPR015424">
    <property type="entry name" value="PyrdxlP-dep_Trfase"/>
</dbReference>
<dbReference type="Gene3D" id="3.40.640.10">
    <property type="entry name" value="Type I PLP-dependent aspartate aminotransferase-like (Major domain)"/>
    <property type="match status" value="1"/>
</dbReference>
<dbReference type="PIRSF" id="PIRSF001434">
    <property type="entry name" value="CGS"/>
    <property type="match status" value="1"/>
</dbReference>